<evidence type="ECO:0000313" key="9">
    <source>
        <dbReference type="Proteomes" id="UP001054889"/>
    </source>
</evidence>
<protein>
    <submittedName>
        <fullName evidence="8">Uncharacterized protein</fullName>
    </submittedName>
</protein>
<keyword evidence="3" id="KW-0732">Signal</keyword>
<dbReference type="InterPro" id="IPR009606">
    <property type="entry name" value="DEAL/Modifying_wall_lignin1/2"/>
</dbReference>
<name>A0AAV5BSM1_ELECO</name>
<evidence type="ECO:0000256" key="4">
    <source>
        <dbReference type="ARBA" id="ARBA00022989"/>
    </source>
</evidence>
<keyword evidence="5 7" id="KW-0472">Membrane</keyword>
<comment type="caution">
    <text evidence="8">The sequence shown here is derived from an EMBL/GenBank/DDBJ whole genome shotgun (WGS) entry which is preliminary data.</text>
</comment>
<accession>A0AAV5BSM1</accession>
<evidence type="ECO:0000313" key="8">
    <source>
        <dbReference type="EMBL" id="GJM88685.1"/>
    </source>
</evidence>
<feature type="transmembrane region" description="Helical" evidence="7">
    <location>
        <begin position="55"/>
        <end position="78"/>
    </location>
</feature>
<reference evidence="8" key="2">
    <citation type="submission" date="2021-12" db="EMBL/GenBank/DDBJ databases">
        <title>Resequencing data analysis of finger millet.</title>
        <authorList>
            <person name="Hatakeyama M."/>
            <person name="Aluri S."/>
            <person name="Balachadran M.T."/>
            <person name="Sivarajan S.R."/>
            <person name="Poveda L."/>
            <person name="Shimizu-Inatsugi R."/>
            <person name="Schlapbach R."/>
            <person name="Sreeman S.M."/>
            <person name="Shimizu K.K."/>
        </authorList>
    </citation>
    <scope>NUCLEOTIDE SEQUENCE</scope>
</reference>
<proteinExistence type="inferred from homology"/>
<dbReference type="GO" id="GO:0012505">
    <property type="term" value="C:endomembrane system"/>
    <property type="evidence" value="ECO:0007669"/>
    <property type="project" value="UniProtKB-SubCell"/>
</dbReference>
<dbReference type="Proteomes" id="UP001054889">
    <property type="component" value="Unassembled WGS sequence"/>
</dbReference>
<keyword evidence="2 7" id="KW-0812">Transmembrane</keyword>
<evidence type="ECO:0000256" key="5">
    <source>
        <dbReference type="ARBA" id="ARBA00023136"/>
    </source>
</evidence>
<evidence type="ECO:0000256" key="2">
    <source>
        <dbReference type="ARBA" id="ARBA00022692"/>
    </source>
</evidence>
<dbReference type="Pfam" id="PF06749">
    <property type="entry name" value="DUF1218"/>
    <property type="match status" value="1"/>
</dbReference>
<keyword evidence="9" id="KW-1185">Reference proteome</keyword>
<comment type="subcellular location">
    <subcellularLocation>
        <location evidence="1">Endomembrane system</location>
        <topology evidence="1">Multi-pass membrane protein</topology>
    </subcellularLocation>
</comment>
<evidence type="ECO:0000256" key="6">
    <source>
        <dbReference type="ARBA" id="ARBA00029467"/>
    </source>
</evidence>
<dbReference type="InterPro" id="IPR052222">
    <property type="entry name" value="DESIGUAL"/>
</dbReference>
<gene>
    <name evidence="8" type="primary">ga04778</name>
    <name evidence="8" type="ORF">PR202_ga04778</name>
</gene>
<comment type="similarity">
    <text evidence="6">Belongs to the DESIGUAL family.</text>
</comment>
<evidence type="ECO:0000256" key="7">
    <source>
        <dbReference type="SAM" id="Phobius"/>
    </source>
</evidence>
<sequence>MAIKWDKTAIIVLLCGWVSRGVECHLRFLGRGDEAHYTILVIYDACYYPEKPAQGLAICAIVFLLVSQVTVAAVGGCCGCCRSRCRSFGDQSHRGLVCGVVSW</sequence>
<dbReference type="AlphaFoldDB" id="A0AAV5BSM1"/>
<reference evidence="8" key="1">
    <citation type="journal article" date="2018" name="DNA Res.">
        <title>Multiple hybrid de novo genome assembly of finger millet, an orphan allotetraploid crop.</title>
        <authorList>
            <person name="Hatakeyama M."/>
            <person name="Aluri S."/>
            <person name="Balachadran M.T."/>
            <person name="Sivarajan S.R."/>
            <person name="Patrignani A."/>
            <person name="Gruter S."/>
            <person name="Poveda L."/>
            <person name="Shimizu-Inatsugi R."/>
            <person name="Baeten J."/>
            <person name="Francoijs K.J."/>
            <person name="Nataraja K.N."/>
            <person name="Reddy Y.A.N."/>
            <person name="Phadnis S."/>
            <person name="Ravikumar R.L."/>
            <person name="Schlapbach R."/>
            <person name="Sreeman S.M."/>
            <person name="Shimizu K.K."/>
        </authorList>
    </citation>
    <scope>NUCLEOTIDE SEQUENCE</scope>
</reference>
<dbReference type="EMBL" id="BQKI01000002">
    <property type="protein sequence ID" value="GJM88685.1"/>
    <property type="molecule type" value="Genomic_DNA"/>
</dbReference>
<organism evidence="8 9">
    <name type="scientific">Eleusine coracana subsp. coracana</name>
    <dbReference type="NCBI Taxonomy" id="191504"/>
    <lineage>
        <taxon>Eukaryota</taxon>
        <taxon>Viridiplantae</taxon>
        <taxon>Streptophyta</taxon>
        <taxon>Embryophyta</taxon>
        <taxon>Tracheophyta</taxon>
        <taxon>Spermatophyta</taxon>
        <taxon>Magnoliopsida</taxon>
        <taxon>Liliopsida</taxon>
        <taxon>Poales</taxon>
        <taxon>Poaceae</taxon>
        <taxon>PACMAD clade</taxon>
        <taxon>Chloridoideae</taxon>
        <taxon>Cynodonteae</taxon>
        <taxon>Eleusininae</taxon>
        <taxon>Eleusine</taxon>
    </lineage>
</organism>
<dbReference type="PANTHER" id="PTHR31769">
    <property type="entry name" value="OS07G0462200 PROTEIN-RELATED"/>
    <property type="match status" value="1"/>
</dbReference>
<evidence type="ECO:0000256" key="1">
    <source>
        <dbReference type="ARBA" id="ARBA00004127"/>
    </source>
</evidence>
<keyword evidence="4 7" id="KW-1133">Transmembrane helix</keyword>
<evidence type="ECO:0000256" key="3">
    <source>
        <dbReference type="ARBA" id="ARBA00022729"/>
    </source>
</evidence>